<keyword evidence="2" id="KW-0472">Membrane</keyword>
<dbReference type="InterPro" id="IPR017441">
    <property type="entry name" value="Protein_kinase_ATP_BS"/>
</dbReference>
<keyword evidence="4" id="KW-1185">Reference proteome</keyword>
<protein>
    <submittedName>
        <fullName evidence="3">Uncharacterized protein</fullName>
    </submittedName>
</protein>
<feature type="transmembrane region" description="Helical" evidence="2">
    <location>
        <begin position="92"/>
        <end position="109"/>
    </location>
</feature>
<name>A0AAV0VAY5_9STRA</name>
<keyword evidence="2" id="KW-1133">Transmembrane helix</keyword>
<feature type="transmembrane region" description="Helical" evidence="2">
    <location>
        <begin position="241"/>
        <end position="263"/>
    </location>
</feature>
<comment type="caution">
    <text evidence="3">The sequence shown here is derived from an EMBL/GenBank/DDBJ whole genome shotgun (WGS) entry which is preliminary data.</text>
</comment>
<dbReference type="AlphaFoldDB" id="A0AAV0VAY5"/>
<evidence type="ECO:0000256" key="2">
    <source>
        <dbReference type="SAM" id="Phobius"/>
    </source>
</evidence>
<keyword evidence="1" id="KW-0067">ATP-binding</keyword>
<dbReference type="GO" id="GO:0005524">
    <property type="term" value="F:ATP binding"/>
    <property type="evidence" value="ECO:0007669"/>
    <property type="project" value="UniProtKB-UniRule"/>
</dbReference>
<feature type="binding site" evidence="1">
    <location>
        <position position="351"/>
    </location>
    <ligand>
        <name>ATP</name>
        <dbReference type="ChEBI" id="CHEBI:30616"/>
    </ligand>
</feature>
<feature type="transmembrane region" description="Helical" evidence="2">
    <location>
        <begin position="205"/>
        <end position="226"/>
    </location>
</feature>
<evidence type="ECO:0000313" key="4">
    <source>
        <dbReference type="Proteomes" id="UP001162029"/>
    </source>
</evidence>
<dbReference type="SUPFAM" id="SSF81321">
    <property type="entry name" value="Family A G protein-coupled receptor-like"/>
    <property type="match status" value="1"/>
</dbReference>
<evidence type="ECO:0000256" key="1">
    <source>
        <dbReference type="PROSITE-ProRule" id="PRU10141"/>
    </source>
</evidence>
<sequence>MVLPLWLVAWRIVHWVCLGLGVVAALYLLLHSLTFHRLKRRMTDLLLSGIALADLSFVSLEACKELVHTSYFACYRREDEADKDADYSTVDFVLTLLSRFSFFMSMYWITNLSLLMRLGSFEALHAKKSFLLSSLASMVYGCMQAVLPMLNEQNGNHSTLAYTVEVVLLFLMQTTPLLLILTNLRVVRRSRLSASALGRNVIRRLTAYCVCAAAFTLPYALVLIFSQDLVGVGAVAETFNYLIPIANALLFGTSLSCCCTAALETMTLPNLEKAQVHDTSSSPFIVSAGVLTDGCGTPRDTAGSVYGIRDGLLAGGPITEMETEGPAVKIGEGSSAEVYKAQWVGITVALKCLRLQARSSSEADLYMTHLS</sequence>
<evidence type="ECO:0000313" key="3">
    <source>
        <dbReference type="EMBL" id="CAI5745767.1"/>
    </source>
</evidence>
<feature type="transmembrane region" description="Helical" evidence="2">
    <location>
        <begin position="130"/>
        <end position="150"/>
    </location>
</feature>
<reference evidence="3" key="1">
    <citation type="submission" date="2022-12" db="EMBL/GenBank/DDBJ databases">
        <authorList>
            <person name="Webb A."/>
        </authorList>
    </citation>
    <scope>NUCLEOTIDE SEQUENCE</scope>
    <source>
        <strain evidence="3">Pd1</strain>
    </source>
</reference>
<gene>
    <name evidence="3" type="ORF">PDE001_LOCUS10812</name>
</gene>
<feature type="transmembrane region" description="Helical" evidence="2">
    <location>
        <begin position="12"/>
        <end position="30"/>
    </location>
</feature>
<dbReference type="Proteomes" id="UP001162029">
    <property type="component" value="Unassembled WGS sequence"/>
</dbReference>
<keyword evidence="1" id="KW-0547">Nucleotide-binding</keyword>
<dbReference type="Gene3D" id="3.30.200.20">
    <property type="entry name" value="Phosphorylase Kinase, domain 1"/>
    <property type="match status" value="1"/>
</dbReference>
<accession>A0AAV0VAY5</accession>
<dbReference type="PROSITE" id="PS00107">
    <property type="entry name" value="PROTEIN_KINASE_ATP"/>
    <property type="match status" value="1"/>
</dbReference>
<dbReference type="EMBL" id="CANTFM010002319">
    <property type="protein sequence ID" value="CAI5745767.1"/>
    <property type="molecule type" value="Genomic_DNA"/>
</dbReference>
<organism evidence="3 4">
    <name type="scientific">Peronospora destructor</name>
    <dbReference type="NCBI Taxonomy" id="86335"/>
    <lineage>
        <taxon>Eukaryota</taxon>
        <taxon>Sar</taxon>
        <taxon>Stramenopiles</taxon>
        <taxon>Oomycota</taxon>
        <taxon>Peronosporomycetes</taxon>
        <taxon>Peronosporales</taxon>
        <taxon>Peronosporaceae</taxon>
        <taxon>Peronospora</taxon>
    </lineage>
</organism>
<feature type="transmembrane region" description="Helical" evidence="2">
    <location>
        <begin position="162"/>
        <end position="184"/>
    </location>
</feature>
<keyword evidence="2" id="KW-0812">Transmembrane</keyword>
<proteinExistence type="predicted"/>